<accession>A2E231</accession>
<dbReference type="AlphaFoldDB" id="A2E231"/>
<reference evidence="1" key="1">
    <citation type="submission" date="2006-10" db="EMBL/GenBank/DDBJ databases">
        <authorList>
            <person name="Amadeo P."/>
            <person name="Zhao Q."/>
            <person name="Wortman J."/>
            <person name="Fraser-Liggett C."/>
            <person name="Carlton J."/>
        </authorList>
    </citation>
    <scope>NUCLEOTIDE SEQUENCE</scope>
    <source>
        <strain evidence="1">G3</strain>
    </source>
</reference>
<organism evidence="1 2">
    <name type="scientific">Trichomonas vaginalis (strain ATCC PRA-98 / G3)</name>
    <dbReference type="NCBI Taxonomy" id="412133"/>
    <lineage>
        <taxon>Eukaryota</taxon>
        <taxon>Metamonada</taxon>
        <taxon>Parabasalia</taxon>
        <taxon>Trichomonadida</taxon>
        <taxon>Trichomonadidae</taxon>
        <taxon>Trichomonas</taxon>
    </lineage>
</organism>
<dbReference type="KEGG" id="tva:4771221"/>
<dbReference type="VEuPathDB" id="TrichDB:TVAG_463780"/>
<dbReference type="RefSeq" id="XP_001325468.1">
    <property type="nucleotide sequence ID" value="XM_001325433.1"/>
</dbReference>
<sequence>MKNEDKDQELYNKEYKLKSLVMSCIATKPETRKDAAFIKNSVLTEAAKLDKEQKLEFEKLFQAGILDQVEHLINNHFPIEKIMEKLNLVTPLPEFVARKNELSFRAEKNAN</sequence>
<gene>
    <name evidence="1" type="ORF">TVAG_463780</name>
</gene>
<dbReference type="EMBL" id="DS113288">
    <property type="protein sequence ID" value="EAY13245.1"/>
    <property type="molecule type" value="Genomic_DNA"/>
</dbReference>
<dbReference type="VEuPathDB" id="TrichDB:TVAGG3_1049070"/>
<reference evidence="1" key="2">
    <citation type="journal article" date="2007" name="Science">
        <title>Draft genome sequence of the sexually transmitted pathogen Trichomonas vaginalis.</title>
        <authorList>
            <person name="Carlton J.M."/>
            <person name="Hirt R.P."/>
            <person name="Silva J.C."/>
            <person name="Delcher A.L."/>
            <person name="Schatz M."/>
            <person name="Zhao Q."/>
            <person name="Wortman J.R."/>
            <person name="Bidwell S.L."/>
            <person name="Alsmark U.C.M."/>
            <person name="Besteiro S."/>
            <person name="Sicheritz-Ponten T."/>
            <person name="Noel C.J."/>
            <person name="Dacks J.B."/>
            <person name="Foster P.G."/>
            <person name="Simillion C."/>
            <person name="Van de Peer Y."/>
            <person name="Miranda-Saavedra D."/>
            <person name="Barton G.J."/>
            <person name="Westrop G.D."/>
            <person name="Mueller S."/>
            <person name="Dessi D."/>
            <person name="Fiori P.L."/>
            <person name="Ren Q."/>
            <person name="Paulsen I."/>
            <person name="Zhang H."/>
            <person name="Bastida-Corcuera F.D."/>
            <person name="Simoes-Barbosa A."/>
            <person name="Brown M.T."/>
            <person name="Hayes R.D."/>
            <person name="Mukherjee M."/>
            <person name="Okumura C.Y."/>
            <person name="Schneider R."/>
            <person name="Smith A.J."/>
            <person name="Vanacova S."/>
            <person name="Villalvazo M."/>
            <person name="Haas B.J."/>
            <person name="Pertea M."/>
            <person name="Feldblyum T.V."/>
            <person name="Utterback T.R."/>
            <person name="Shu C.L."/>
            <person name="Osoegawa K."/>
            <person name="de Jong P.J."/>
            <person name="Hrdy I."/>
            <person name="Horvathova L."/>
            <person name="Zubacova Z."/>
            <person name="Dolezal P."/>
            <person name="Malik S.B."/>
            <person name="Logsdon J.M. Jr."/>
            <person name="Henze K."/>
            <person name="Gupta A."/>
            <person name="Wang C.C."/>
            <person name="Dunne R.L."/>
            <person name="Upcroft J.A."/>
            <person name="Upcroft P."/>
            <person name="White O."/>
            <person name="Salzberg S.L."/>
            <person name="Tang P."/>
            <person name="Chiu C.-H."/>
            <person name="Lee Y.-S."/>
            <person name="Embley T.M."/>
            <person name="Coombs G.H."/>
            <person name="Mottram J.C."/>
            <person name="Tachezy J."/>
            <person name="Fraser-Liggett C.M."/>
            <person name="Johnson P.J."/>
        </authorList>
    </citation>
    <scope>NUCLEOTIDE SEQUENCE [LARGE SCALE GENOMIC DNA]</scope>
    <source>
        <strain evidence="1">G3</strain>
    </source>
</reference>
<evidence type="ECO:0000313" key="1">
    <source>
        <dbReference type="EMBL" id="EAY13245.1"/>
    </source>
</evidence>
<dbReference type="Proteomes" id="UP000001542">
    <property type="component" value="Unassembled WGS sequence"/>
</dbReference>
<keyword evidence="2" id="KW-1185">Reference proteome</keyword>
<protein>
    <submittedName>
        <fullName evidence="1">Uncharacterized protein</fullName>
    </submittedName>
</protein>
<proteinExistence type="predicted"/>
<evidence type="ECO:0000313" key="2">
    <source>
        <dbReference type="Proteomes" id="UP000001542"/>
    </source>
</evidence>
<name>A2E231_TRIV3</name>
<dbReference type="InParanoid" id="A2E231"/>